<evidence type="ECO:0000259" key="2">
    <source>
        <dbReference type="PROSITE" id="PS50158"/>
    </source>
</evidence>
<sequence>MACLHRLQRDNNCDESHERRRTRTRRIETTVDHTAELNTPVVVPWTEVVKRNNHKGKLCHRPEAVMVQAEGLTFTDMLKKVKADREVQAVSANFTGIDMTRAGHLRSFTTNKGTQDREIISRTLQNAIGNNAKSITFKELTKVQISDVEEEATDDEILAAIAEKIGNIDAAFGHTRSSFTGTEVDNRCLKCGEIGHKSRDCQGNSKCFLCEKEATDDHILGSYKCHIYRRELEATKTK</sequence>
<dbReference type="Gene3D" id="4.10.60.10">
    <property type="entry name" value="Zinc finger, CCHC-type"/>
    <property type="match status" value="1"/>
</dbReference>
<dbReference type="GO" id="GO:0003676">
    <property type="term" value="F:nucleic acid binding"/>
    <property type="evidence" value="ECO:0007669"/>
    <property type="project" value="InterPro"/>
</dbReference>
<feature type="domain" description="CCHC-type" evidence="2">
    <location>
        <begin position="187"/>
        <end position="201"/>
    </location>
</feature>
<keyword evidence="1" id="KW-0862">Zinc</keyword>
<dbReference type="Proteomes" id="UP000478052">
    <property type="component" value="Unassembled WGS sequence"/>
</dbReference>
<protein>
    <recommendedName>
        <fullName evidence="2">CCHC-type domain-containing protein</fullName>
    </recommendedName>
</protein>
<dbReference type="OrthoDB" id="6782564at2759"/>
<accession>A0A6G0Y127</accession>
<name>A0A6G0Y127_APHCR</name>
<evidence type="ECO:0000256" key="1">
    <source>
        <dbReference type="PROSITE-ProRule" id="PRU00047"/>
    </source>
</evidence>
<keyword evidence="1" id="KW-0479">Metal-binding</keyword>
<evidence type="ECO:0000313" key="4">
    <source>
        <dbReference type="Proteomes" id="UP000478052"/>
    </source>
</evidence>
<keyword evidence="1" id="KW-0863">Zinc-finger</keyword>
<dbReference type="SMART" id="SM00343">
    <property type="entry name" value="ZnF_C2HC"/>
    <property type="match status" value="1"/>
</dbReference>
<organism evidence="3 4">
    <name type="scientific">Aphis craccivora</name>
    <name type="common">Cowpea aphid</name>
    <dbReference type="NCBI Taxonomy" id="307492"/>
    <lineage>
        <taxon>Eukaryota</taxon>
        <taxon>Metazoa</taxon>
        <taxon>Ecdysozoa</taxon>
        <taxon>Arthropoda</taxon>
        <taxon>Hexapoda</taxon>
        <taxon>Insecta</taxon>
        <taxon>Pterygota</taxon>
        <taxon>Neoptera</taxon>
        <taxon>Paraneoptera</taxon>
        <taxon>Hemiptera</taxon>
        <taxon>Sternorrhyncha</taxon>
        <taxon>Aphidomorpha</taxon>
        <taxon>Aphidoidea</taxon>
        <taxon>Aphididae</taxon>
        <taxon>Aphidini</taxon>
        <taxon>Aphis</taxon>
        <taxon>Aphis</taxon>
    </lineage>
</organism>
<gene>
    <name evidence="3" type="ORF">FWK35_00022478</name>
</gene>
<dbReference type="GO" id="GO:0008270">
    <property type="term" value="F:zinc ion binding"/>
    <property type="evidence" value="ECO:0007669"/>
    <property type="project" value="UniProtKB-KW"/>
</dbReference>
<dbReference type="PROSITE" id="PS50158">
    <property type="entry name" value="ZF_CCHC"/>
    <property type="match status" value="1"/>
</dbReference>
<keyword evidence="4" id="KW-1185">Reference proteome</keyword>
<dbReference type="EMBL" id="VUJU01006876">
    <property type="protein sequence ID" value="KAF0747345.1"/>
    <property type="molecule type" value="Genomic_DNA"/>
</dbReference>
<proteinExistence type="predicted"/>
<dbReference type="InterPro" id="IPR036875">
    <property type="entry name" value="Znf_CCHC_sf"/>
</dbReference>
<dbReference type="SUPFAM" id="SSF57756">
    <property type="entry name" value="Retrovirus zinc finger-like domains"/>
    <property type="match status" value="1"/>
</dbReference>
<evidence type="ECO:0000313" key="3">
    <source>
        <dbReference type="EMBL" id="KAF0747345.1"/>
    </source>
</evidence>
<dbReference type="AlphaFoldDB" id="A0A6G0Y127"/>
<dbReference type="InterPro" id="IPR001878">
    <property type="entry name" value="Znf_CCHC"/>
</dbReference>
<comment type="caution">
    <text evidence="3">The sequence shown here is derived from an EMBL/GenBank/DDBJ whole genome shotgun (WGS) entry which is preliminary data.</text>
</comment>
<reference evidence="3 4" key="1">
    <citation type="submission" date="2019-08" db="EMBL/GenBank/DDBJ databases">
        <title>Whole genome of Aphis craccivora.</title>
        <authorList>
            <person name="Voronova N.V."/>
            <person name="Shulinski R.S."/>
            <person name="Bandarenka Y.V."/>
            <person name="Zhorov D.G."/>
            <person name="Warner D."/>
        </authorList>
    </citation>
    <scope>NUCLEOTIDE SEQUENCE [LARGE SCALE GENOMIC DNA]</scope>
    <source>
        <strain evidence="3">180601</strain>
        <tissue evidence="3">Whole Body</tissue>
    </source>
</reference>